<keyword evidence="2 3" id="KW-0067">ATP-binding</keyword>
<dbReference type="Pfam" id="PF00069">
    <property type="entry name" value="Pkinase"/>
    <property type="match status" value="1"/>
</dbReference>
<feature type="binding site" evidence="3">
    <location>
        <position position="266"/>
    </location>
    <ligand>
        <name>ATP</name>
        <dbReference type="ChEBI" id="CHEBI:30616"/>
    </ligand>
</feature>
<keyword evidence="6" id="KW-0808">Transferase</keyword>
<dbReference type="SMART" id="SM00220">
    <property type="entry name" value="S_TKc"/>
    <property type="match status" value="1"/>
</dbReference>
<dbReference type="InterPro" id="IPR000719">
    <property type="entry name" value="Prot_kinase_dom"/>
</dbReference>
<protein>
    <submittedName>
        <fullName evidence="6">Polo kinase 1</fullName>
    </submittedName>
</protein>
<dbReference type="PROSITE" id="PS00107">
    <property type="entry name" value="PROTEIN_KINASE_ATP"/>
    <property type="match status" value="1"/>
</dbReference>
<dbReference type="PROSITE" id="PS00108">
    <property type="entry name" value="PROTEIN_KINASE_ST"/>
    <property type="match status" value="1"/>
</dbReference>
<keyword evidence="6" id="KW-0418">Kinase</keyword>
<keyword evidence="7" id="KW-1185">Reference proteome</keyword>
<evidence type="ECO:0000256" key="4">
    <source>
        <dbReference type="SAM" id="MobiDB-lite"/>
    </source>
</evidence>
<dbReference type="GO" id="GO:0005634">
    <property type="term" value="C:nucleus"/>
    <property type="evidence" value="ECO:0007669"/>
    <property type="project" value="TreeGrafter"/>
</dbReference>
<dbReference type="GO" id="GO:0004672">
    <property type="term" value="F:protein kinase activity"/>
    <property type="evidence" value="ECO:0007669"/>
    <property type="project" value="InterPro"/>
</dbReference>
<proteinExistence type="predicted"/>
<dbReference type="PANTHER" id="PTHR24345">
    <property type="entry name" value="SERINE/THREONINE-PROTEIN KINASE PLK"/>
    <property type="match status" value="1"/>
</dbReference>
<dbReference type="InterPro" id="IPR011009">
    <property type="entry name" value="Kinase-like_dom_sf"/>
</dbReference>
<dbReference type="AlphaFoldDB" id="A0A4E0RI76"/>
<dbReference type="GO" id="GO:0005524">
    <property type="term" value="F:ATP binding"/>
    <property type="evidence" value="ECO:0007669"/>
    <property type="project" value="UniProtKB-UniRule"/>
</dbReference>
<comment type="caution">
    <text evidence="6">The sequence shown here is derived from an EMBL/GenBank/DDBJ whole genome shotgun (WGS) entry which is preliminary data.</text>
</comment>
<dbReference type="SUPFAM" id="SSF82615">
    <property type="entry name" value="Polo-box domain"/>
    <property type="match status" value="1"/>
</dbReference>
<dbReference type="Proteomes" id="UP000230066">
    <property type="component" value="Unassembled WGS sequence"/>
</dbReference>
<sequence length="961" mass="108600">MPDRRNPLRPFKQWSRSHEQLLNLPKLHYLIPWKSPPFSVSAQTNHEESSFYHSTQTLSGPITSPVSSSLLDPLERVDELPGRPEKRKGKRNRLRLQTGLWSFIRSPRFRMRFSSMDVLPTSPPRPTSSAPSPAIGTTQTELFEPRVQPPSVSWIEVNESDLSCKEPRPDPLCRFEAGIEDTELSHCTCSKSCTTLIGTNERTKIKFEMDSLKIPIPHSQVQMNPPTDFSIHVKRLLGQGANGFCHEVSVNPISRADSKGSSLARKELPPKQCTLKVIPPNVYRRKREAIHREICIQKRISHPNVLKLYMAYHDSRLQAVCLLLEFCALGSLLDIVSNGQTNLINSVQQFQPSSCSTPLDSTQPFPFVASCREIRNPETGGLSEALASHIFRGLMRALDHLHERLLIVHRDVKPSNIMLTDGWQAKLSDFGLACTVNQCLYDKSICGTPNYLAPEVFLREGHSKAADCWAAGATLYYMLCARAPFQPVEQVNEGGTGFLCLNGTNQFPSTPVSPSSPSSPQPVGSQVRSICRCLLLGRYEFPSSVSQSARLVIQRLLQRDPKARPTAAELMCMEFCLRQSDISEPCIRSDQDKFTNRTKLFPLLQPRVIGERLRRTRSLAGLHPRSRGNESVSVSTANRQSFSKEGIKWLAIPVGLLHLRRSASERIRRNSRPNLLFSLREKPEPSQGGRHVNVVNTRFLPTKTAPVSSQSGSIGDTVFTGNEAIRDIFKLLGGRANVPKFDHLEVFHWISRWALTSDSLLYYTLGHVLVDTEDSTVDSQPLVGPESNDSWGVTNVAGYGIACQDTRLIHFERKQKIPYQTCPDLPCHLDVQNQCEFLIRQLKRFNPLQNQPIMDTPKTGYPATSREQEPVFVERWQEHGNNVIFLLSTGGWQVNFHNHSKLIVNYPHMLLACDARRQSKEPCYASSIEFFTENLETEFDRWLNRHPQLDQILQILLFMLL</sequence>
<dbReference type="InterPro" id="IPR036947">
    <property type="entry name" value="POLO_box_dom_sf"/>
</dbReference>
<evidence type="ECO:0000256" key="2">
    <source>
        <dbReference type="ARBA" id="ARBA00022840"/>
    </source>
</evidence>
<dbReference type="Gene3D" id="3.30.1120.30">
    <property type="entry name" value="POLO box domain"/>
    <property type="match status" value="1"/>
</dbReference>
<evidence type="ECO:0000256" key="3">
    <source>
        <dbReference type="PROSITE-ProRule" id="PRU10141"/>
    </source>
</evidence>
<organism evidence="6 7">
    <name type="scientific">Fasciola hepatica</name>
    <name type="common">Liver fluke</name>
    <dbReference type="NCBI Taxonomy" id="6192"/>
    <lineage>
        <taxon>Eukaryota</taxon>
        <taxon>Metazoa</taxon>
        <taxon>Spiralia</taxon>
        <taxon>Lophotrochozoa</taxon>
        <taxon>Platyhelminthes</taxon>
        <taxon>Trematoda</taxon>
        <taxon>Digenea</taxon>
        <taxon>Plagiorchiida</taxon>
        <taxon>Echinostomata</taxon>
        <taxon>Echinostomatoidea</taxon>
        <taxon>Fasciolidae</taxon>
        <taxon>Fasciola</taxon>
    </lineage>
</organism>
<name>A0A4E0RI76_FASHE</name>
<gene>
    <name evidence="6" type="ORF">D915_002076</name>
</gene>
<dbReference type="Gene3D" id="1.10.510.10">
    <property type="entry name" value="Transferase(Phosphotransferase) domain 1"/>
    <property type="match status" value="2"/>
</dbReference>
<feature type="region of interest" description="Disordered" evidence="4">
    <location>
        <begin position="51"/>
        <end position="70"/>
    </location>
</feature>
<evidence type="ECO:0000313" key="7">
    <source>
        <dbReference type="Proteomes" id="UP000230066"/>
    </source>
</evidence>
<dbReference type="InterPro" id="IPR017441">
    <property type="entry name" value="Protein_kinase_ATP_BS"/>
</dbReference>
<dbReference type="EMBL" id="JXXN02000532">
    <property type="protein sequence ID" value="THD27085.1"/>
    <property type="molecule type" value="Genomic_DNA"/>
</dbReference>
<reference evidence="6" key="1">
    <citation type="submission" date="2019-03" db="EMBL/GenBank/DDBJ databases">
        <title>Improved annotation for the trematode Fasciola hepatica.</title>
        <authorList>
            <person name="Choi Y.-J."/>
            <person name="Martin J."/>
            <person name="Mitreva M."/>
        </authorList>
    </citation>
    <scope>NUCLEOTIDE SEQUENCE [LARGE SCALE GENOMIC DNA]</scope>
</reference>
<evidence type="ECO:0000256" key="1">
    <source>
        <dbReference type="ARBA" id="ARBA00022741"/>
    </source>
</evidence>
<keyword evidence="1 3" id="KW-0547">Nucleotide-binding</keyword>
<evidence type="ECO:0000259" key="5">
    <source>
        <dbReference type="PROSITE" id="PS50011"/>
    </source>
</evidence>
<accession>A0A4E0RI76</accession>
<feature type="domain" description="Protein kinase" evidence="5">
    <location>
        <begin position="231"/>
        <end position="576"/>
    </location>
</feature>
<dbReference type="InterPro" id="IPR008271">
    <property type="entry name" value="Ser/Thr_kinase_AS"/>
</dbReference>
<evidence type="ECO:0000313" key="6">
    <source>
        <dbReference type="EMBL" id="THD27085.1"/>
    </source>
</evidence>
<dbReference type="PROSITE" id="PS50011">
    <property type="entry name" value="PROTEIN_KINASE_DOM"/>
    <property type="match status" value="1"/>
</dbReference>
<dbReference type="SUPFAM" id="SSF56112">
    <property type="entry name" value="Protein kinase-like (PK-like)"/>
    <property type="match status" value="1"/>
</dbReference>